<gene>
    <name evidence="1" type="ORF">TAE01_28860</name>
</gene>
<organism evidence="1 2">
    <name type="scientific">Terrabacter aerolatus</name>
    <dbReference type="NCBI Taxonomy" id="422442"/>
    <lineage>
        <taxon>Bacteria</taxon>
        <taxon>Bacillati</taxon>
        <taxon>Actinomycetota</taxon>
        <taxon>Actinomycetes</taxon>
        <taxon>Micrococcales</taxon>
        <taxon>Intrasporangiaceae</taxon>
        <taxon>Terrabacter</taxon>
    </lineage>
</organism>
<comment type="caution">
    <text evidence="1">The sequence shown here is derived from an EMBL/GenBank/DDBJ whole genome shotgun (WGS) entry which is preliminary data.</text>
</comment>
<evidence type="ECO:0000313" key="2">
    <source>
        <dbReference type="Proteomes" id="UP000321534"/>
    </source>
</evidence>
<dbReference type="EMBL" id="BJYX01000016">
    <property type="protein sequence ID" value="GEO31076.1"/>
    <property type="molecule type" value="Genomic_DNA"/>
</dbReference>
<sequence length="330" mass="34691">MTHVASLYGLTVAAPFPLHVARPAPRGPVDVQFVLGAPIAATSDRPPGVVVVHRPISDEVHATYVRTDDGGYLLRFARTCDFVIDASLGRITMHMAQDVPPEMGAVIALGTVLSFVLLLRGDCVLHASAVQVGGHAIGFVGHSGMGKSTMAALMCADGGRVITDDVLRLTPRDGLPRCALGATELRLRSAAGALADDLVDTLGQDVSARSTADERSALQLPTATEEDLELAALVIPRPRRDLAEVSVTLLDAKSALLTLIRFPRVVGVVDPVMQGEQFDHLAWLVATVPVYLGDVPWGPPFPTGTGRALASLVGASGRVADPDLSRESAR</sequence>
<protein>
    <recommendedName>
        <fullName evidence="3">HPr kinase</fullName>
    </recommendedName>
</protein>
<dbReference type="AlphaFoldDB" id="A0A512D3N0"/>
<dbReference type="InterPro" id="IPR027417">
    <property type="entry name" value="P-loop_NTPase"/>
</dbReference>
<dbReference type="RefSeq" id="WP_147067500.1">
    <property type="nucleotide sequence ID" value="NZ_BAAARO010000011.1"/>
</dbReference>
<dbReference type="Gene3D" id="3.40.50.300">
    <property type="entry name" value="P-loop containing nucleotide triphosphate hydrolases"/>
    <property type="match status" value="1"/>
</dbReference>
<accession>A0A512D3N0</accession>
<dbReference type="SUPFAM" id="SSF53795">
    <property type="entry name" value="PEP carboxykinase-like"/>
    <property type="match status" value="1"/>
</dbReference>
<name>A0A512D3N0_9MICO</name>
<dbReference type="Proteomes" id="UP000321534">
    <property type="component" value="Unassembled WGS sequence"/>
</dbReference>
<evidence type="ECO:0000313" key="1">
    <source>
        <dbReference type="EMBL" id="GEO31076.1"/>
    </source>
</evidence>
<proteinExistence type="predicted"/>
<evidence type="ECO:0008006" key="3">
    <source>
        <dbReference type="Google" id="ProtNLM"/>
    </source>
</evidence>
<keyword evidence="2" id="KW-1185">Reference proteome</keyword>
<dbReference type="OrthoDB" id="9791280at2"/>
<reference evidence="1 2" key="1">
    <citation type="submission" date="2019-07" db="EMBL/GenBank/DDBJ databases">
        <title>Whole genome shotgun sequence of Terrabacter aerolatus NBRC 106305.</title>
        <authorList>
            <person name="Hosoyama A."/>
            <person name="Uohara A."/>
            <person name="Ohji S."/>
            <person name="Ichikawa N."/>
        </authorList>
    </citation>
    <scope>NUCLEOTIDE SEQUENCE [LARGE SCALE GENOMIC DNA]</scope>
    <source>
        <strain evidence="1 2">NBRC 106305</strain>
    </source>
</reference>